<reference evidence="2" key="1">
    <citation type="submission" date="2022-02" db="EMBL/GenBank/DDBJ databases">
        <title>Corynebacterium sp. from urogenital microbiome.</title>
        <authorList>
            <person name="Cappelli E.A."/>
            <person name="Ribeiro T.G."/>
            <person name="Peixe L."/>
        </authorList>
    </citation>
    <scope>NUCLEOTIDE SEQUENCE</scope>
    <source>
        <strain evidence="2">C9Ua_112</strain>
    </source>
</reference>
<evidence type="ECO:0000313" key="2">
    <source>
        <dbReference type="EMBL" id="MCZ9305592.1"/>
    </source>
</evidence>
<dbReference type="Proteomes" id="UP001146505">
    <property type="component" value="Unassembled WGS sequence"/>
</dbReference>
<feature type="compositionally biased region" description="Acidic residues" evidence="1">
    <location>
        <begin position="140"/>
        <end position="165"/>
    </location>
</feature>
<feature type="region of interest" description="Disordered" evidence="1">
    <location>
        <begin position="1"/>
        <end position="27"/>
    </location>
</feature>
<name>A0A9X3M7B5_9CORY</name>
<proteinExistence type="predicted"/>
<organism evidence="2 3">
    <name type="scientific">Corynebacterium macclintockiae</name>
    <dbReference type="NCBI Taxonomy" id="2913501"/>
    <lineage>
        <taxon>Bacteria</taxon>
        <taxon>Bacillati</taxon>
        <taxon>Actinomycetota</taxon>
        <taxon>Actinomycetes</taxon>
        <taxon>Mycobacteriales</taxon>
        <taxon>Corynebacteriaceae</taxon>
        <taxon>Corynebacterium</taxon>
    </lineage>
</organism>
<dbReference type="RefSeq" id="WP_269955145.1">
    <property type="nucleotide sequence ID" value="NZ_JAKMUV010000012.1"/>
</dbReference>
<protein>
    <submittedName>
        <fullName evidence="2">Uncharacterized protein</fullName>
    </submittedName>
</protein>
<dbReference type="AlphaFoldDB" id="A0A9X3M7B5"/>
<comment type="caution">
    <text evidence="2">The sequence shown here is derived from an EMBL/GenBank/DDBJ whole genome shotgun (WGS) entry which is preliminary data.</text>
</comment>
<feature type="region of interest" description="Disordered" evidence="1">
    <location>
        <begin position="66"/>
        <end position="181"/>
    </location>
</feature>
<evidence type="ECO:0000313" key="3">
    <source>
        <dbReference type="Proteomes" id="UP001146505"/>
    </source>
</evidence>
<dbReference type="EMBL" id="JAKMUV010000012">
    <property type="protein sequence ID" value="MCZ9305592.1"/>
    <property type="molecule type" value="Genomic_DNA"/>
</dbReference>
<evidence type="ECO:0000256" key="1">
    <source>
        <dbReference type="SAM" id="MobiDB-lite"/>
    </source>
</evidence>
<feature type="compositionally biased region" description="Acidic residues" evidence="1">
    <location>
        <begin position="83"/>
        <end position="99"/>
    </location>
</feature>
<accession>A0A9X3M7B5</accession>
<sequence length="181" mass="18898">MSATMNDSIHNGGHMVDPSASAEADAPILPNLEELFGADAQFGSESGFSEEELDALFNAMLDVAVDPNTEMPDGDLIPSLDSFPEESDVDLTDLDDSSAEYDATSVDSADSDVAGDDAGAGLGGSGDMEDLDDLNHALEDNLDDSLDGGLDNELDNELDDALGEDPADHSDSDDLTDYNGF</sequence>
<keyword evidence="3" id="KW-1185">Reference proteome</keyword>
<dbReference type="GeneID" id="301813624"/>
<gene>
    <name evidence="2" type="ORF">L8U58_08660</name>
</gene>